<dbReference type="InterPro" id="IPR042271">
    <property type="entry name" value="Zinicin_2_N"/>
</dbReference>
<organism evidence="1 2">
    <name type="scientific">Sanguibacter hominis ATCC BAA-789</name>
    <dbReference type="NCBI Taxonomy" id="1312740"/>
    <lineage>
        <taxon>Bacteria</taxon>
        <taxon>Bacillati</taxon>
        <taxon>Actinomycetota</taxon>
        <taxon>Actinomycetes</taxon>
        <taxon>Micrococcales</taxon>
        <taxon>Sanguibacteraceae</taxon>
        <taxon>Sanguibacter</taxon>
    </lineage>
</organism>
<dbReference type="EMBL" id="JAAXOW010000004">
    <property type="protein sequence ID" value="NKX94075.1"/>
    <property type="molecule type" value="Genomic_DNA"/>
</dbReference>
<name>A0A9X5FD50_9MICO</name>
<dbReference type="Pfam" id="PF10103">
    <property type="entry name" value="Zincin_2"/>
    <property type="match status" value="1"/>
</dbReference>
<reference evidence="1 2" key="1">
    <citation type="submission" date="2020-04" db="EMBL/GenBank/DDBJ databases">
        <title>MicrobeNet Type strains.</title>
        <authorList>
            <person name="Nicholson A.C."/>
        </authorList>
    </citation>
    <scope>NUCLEOTIDE SEQUENCE [LARGE SCALE GENOMIC DNA]</scope>
    <source>
        <strain evidence="1 2">ATCC BAA-789</strain>
    </source>
</reference>
<evidence type="ECO:0000313" key="1">
    <source>
        <dbReference type="EMBL" id="NKX94075.1"/>
    </source>
</evidence>
<dbReference type="Proteomes" id="UP000774283">
    <property type="component" value="Unassembled WGS sequence"/>
</dbReference>
<evidence type="ECO:0008006" key="3">
    <source>
        <dbReference type="Google" id="ProtNLM"/>
    </source>
</evidence>
<dbReference type="InterPro" id="IPR022454">
    <property type="entry name" value="CHP03883_F420-assoc"/>
</dbReference>
<comment type="caution">
    <text evidence="1">The sequence shown here is derived from an EMBL/GenBank/DDBJ whole genome shotgun (WGS) entry which is preliminary data.</text>
</comment>
<dbReference type="InterPro" id="IPR018766">
    <property type="entry name" value="Zinicin_2"/>
</dbReference>
<proteinExistence type="predicted"/>
<keyword evidence="2" id="KW-1185">Reference proteome</keyword>
<dbReference type="NCBIfam" id="TIGR03883">
    <property type="entry name" value="DUF2342_F420"/>
    <property type="match status" value="1"/>
</dbReference>
<dbReference type="PANTHER" id="PTHR39420">
    <property type="match status" value="1"/>
</dbReference>
<dbReference type="AlphaFoldDB" id="A0A9X5FD50"/>
<gene>
    <name evidence="1" type="ORF">HF995_12480</name>
</gene>
<dbReference type="PANTHER" id="PTHR39420:SF1">
    <property type="entry name" value="HYDROLASE"/>
    <property type="match status" value="1"/>
</dbReference>
<dbReference type="NCBIfam" id="TIGR03624">
    <property type="entry name" value="putative hydrolase"/>
    <property type="match status" value="1"/>
</dbReference>
<evidence type="ECO:0000313" key="2">
    <source>
        <dbReference type="Proteomes" id="UP000774283"/>
    </source>
</evidence>
<dbReference type="RefSeq" id="WP_168448126.1">
    <property type="nucleotide sequence ID" value="NZ_JAAXOW010000004.1"/>
</dbReference>
<sequence length="361" mass="37888">MTAPSDPVDWTVADAIGSGLVPAGPTGSRDELAAHVALLRSAAQDAVPHVLRVTGMTPADGRDTSAPGALSEVLVVDRASWVRAAAGTARSLLPDLAPSGSRPGALARAAGGAEIGGGLALLSTRILGQFDPFAPAPGRLLLVAPNILGVQRALGAPARDFALWVCLHEQTHALQLAAAPWLADHLRARVATLFDDVARTGREHGEGSVPARLRSWWQAAERFVAAGREASLTDRVLTPAQREVVAEVGAVMALLEGHADVMMDAVGPSIVPSVDEIRRGFDARRRSATGLARQVGRLLGVEEKLAQYTDGAAFVRAVRRAHGDDALNVVWEAPEHLPTAREIHDPAAWSRRVGLGGRSRA</sequence>
<protein>
    <recommendedName>
        <fullName evidence="3">Coenzyme F420 biosynthesis-associated protein</fullName>
    </recommendedName>
</protein>
<dbReference type="SUPFAM" id="SSF55486">
    <property type="entry name" value="Metalloproteases ('zincins'), catalytic domain"/>
    <property type="match status" value="1"/>
</dbReference>
<accession>A0A9X5FD50</accession>
<dbReference type="Gene3D" id="1.20.150.30">
    <property type="entry name" value="Zincin-like metallopeptidase, N-terminal domain"/>
    <property type="match status" value="1"/>
</dbReference>